<gene>
    <name evidence="10" type="ORF">DES40_0381</name>
</gene>
<dbReference type="SMART" id="SM00388">
    <property type="entry name" value="HisKA"/>
    <property type="match status" value="1"/>
</dbReference>
<dbReference type="SUPFAM" id="SSF55874">
    <property type="entry name" value="ATPase domain of HSP90 chaperone/DNA topoisomerase II/histidine kinase"/>
    <property type="match status" value="1"/>
</dbReference>
<dbReference type="PROSITE" id="PS50109">
    <property type="entry name" value="HIS_KIN"/>
    <property type="match status" value="1"/>
</dbReference>
<dbReference type="Pfam" id="PF00512">
    <property type="entry name" value="HisKA"/>
    <property type="match status" value="1"/>
</dbReference>
<keyword evidence="6 10" id="KW-0418">Kinase</keyword>
<reference evidence="10 11" key="1">
    <citation type="submission" date="2018-10" db="EMBL/GenBank/DDBJ databases">
        <title>Genomic Encyclopedia of Type Strains, Phase IV (KMG-IV): sequencing the most valuable type-strain genomes for metagenomic binning, comparative biology and taxonomic classification.</title>
        <authorList>
            <person name="Goeker M."/>
        </authorList>
    </citation>
    <scope>NUCLEOTIDE SEQUENCE [LARGE SCALE GENOMIC DNA]</scope>
    <source>
        <strain evidence="10 11">DSM 22008</strain>
    </source>
</reference>
<keyword evidence="4" id="KW-0808">Transferase</keyword>
<evidence type="ECO:0000313" key="10">
    <source>
        <dbReference type="EMBL" id="RKQ71073.1"/>
    </source>
</evidence>
<dbReference type="InterPro" id="IPR036097">
    <property type="entry name" value="HisK_dim/P_sf"/>
</dbReference>
<dbReference type="InterPro" id="IPR003661">
    <property type="entry name" value="HisK_dim/P_dom"/>
</dbReference>
<evidence type="ECO:0000256" key="7">
    <source>
        <dbReference type="ARBA" id="ARBA00022840"/>
    </source>
</evidence>
<comment type="catalytic activity">
    <reaction evidence="1">
        <text>ATP + protein L-histidine = ADP + protein N-phospho-L-histidine.</text>
        <dbReference type="EC" id="2.7.13.3"/>
    </reaction>
</comment>
<dbReference type="Pfam" id="PF02518">
    <property type="entry name" value="HATPase_c"/>
    <property type="match status" value="1"/>
</dbReference>
<dbReference type="InterPro" id="IPR036890">
    <property type="entry name" value="HATPase_C_sf"/>
</dbReference>
<dbReference type="InterPro" id="IPR004358">
    <property type="entry name" value="Sig_transdc_His_kin-like_C"/>
</dbReference>
<dbReference type="AlphaFoldDB" id="A0A420WJ83"/>
<accession>A0A420WJ83</accession>
<dbReference type="Gene3D" id="1.10.287.130">
    <property type="match status" value="1"/>
</dbReference>
<dbReference type="SMART" id="SM00387">
    <property type="entry name" value="HATPase_c"/>
    <property type="match status" value="1"/>
</dbReference>
<dbReference type="EMBL" id="RBII01000001">
    <property type="protein sequence ID" value="RKQ71073.1"/>
    <property type="molecule type" value="Genomic_DNA"/>
</dbReference>
<dbReference type="Gene3D" id="3.30.565.10">
    <property type="entry name" value="Histidine kinase-like ATPase, C-terminal domain"/>
    <property type="match status" value="1"/>
</dbReference>
<proteinExistence type="predicted"/>
<evidence type="ECO:0000259" key="9">
    <source>
        <dbReference type="PROSITE" id="PS50109"/>
    </source>
</evidence>
<feature type="domain" description="Histidine kinase" evidence="9">
    <location>
        <begin position="137"/>
        <end position="349"/>
    </location>
</feature>
<dbReference type="Proteomes" id="UP000282211">
    <property type="component" value="Unassembled WGS sequence"/>
</dbReference>
<evidence type="ECO:0000256" key="3">
    <source>
        <dbReference type="ARBA" id="ARBA00022553"/>
    </source>
</evidence>
<dbReference type="RefSeq" id="WP_121098880.1">
    <property type="nucleotide sequence ID" value="NZ_RBII01000001.1"/>
</dbReference>
<evidence type="ECO:0000256" key="2">
    <source>
        <dbReference type="ARBA" id="ARBA00012438"/>
    </source>
</evidence>
<keyword evidence="11" id="KW-1185">Reference proteome</keyword>
<dbReference type="InterPro" id="IPR003594">
    <property type="entry name" value="HATPase_dom"/>
</dbReference>
<evidence type="ECO:0000256" key="5">
    <source>
        <dbReference type="ARBA" id="ARBA00022741"/>
    </source>
</evidence>
<dbReference type="EC" id="2.7.13.3" evidence="2"/>
<keyword evidence="3" id="KW-0597">Phosphoprotein</keyword>
<keyword evidence="5" id="KW-0547">Nucleotide-binding</keyword>
<dbReference type="PANTHER" id="PTHR43065:SF10">
    <property type="entry name" value="PEROXIDE STRESS-ACTIVATED HISTIDINE KINASE MAK3"/>
    <property type="match status" value="1"/>
</dbReference>
<dbReference type="InterPro" id="IPR005467">
    <property type="entry name" value="His_kinase_dom"/>
</dbReference>
<organism evidence="10 11">
    <name type="scientific">Litorimonas taeanensis</name>
    <dbReference type="NCBI Taxonomy" id="568099"/>
    <lineage>
        <taxon>Bacteria</taxon>
        <taxon>Pseudomonadati</taxon>
        <taxon>Pseudomonadota</taxon>
        <taxon>Alphaproteobacteria</taxon>
        <taxon>Maricaulales</taxon>
        <taxon>Robiginitomaculaceae</taxon>
    </lineage>
</organism>
<evidence type="ECO:0000256" key="8">
    <source>
        <dbReference type="ARBA" id="ARBA00023012"/>
    </source>
</evidence>
<dbReference type="PANTHER" id="PTHR43065">
    <property type="entry name" value="SENSOR HISTIDINE KINASE"/>
    <property type="match status" value="1"/>
</dbReference>
<comment type="caution">
    <text evidence="10">The sequence shown here is derived from an EMBL/GenBank/DDBJ whole genome shotgun (WGS) entry which is preliminary data.</text>
</comment>
<dbReference type="InParanoid" id="A0A420WJ83"/>
<dbReference type="GO" id="GO:0000155">
    <property type="term" value="F:phosphorelay sensor kinase activity"/>
    <property type="evidence" value="ECO:0007669"/>
    <property type="project" value="InterPro"/>
</dbReference>
<name>A0A420WJ83_9PROT</name>
<sequence>MNSFNPDLPLGALFTEDAPFPCFLVHPAEETIVWANDMAQNWVGLSLRRMGAKPVWSLLGIDEESKSSILKAYNQGAAVTVRDSEVTLPSEGDGETRVCHISAFATQGHIGLSFRFAKAQPRSLKMGGQVVSGMGRLIAHELKNPLAGIKGAAQLLSDDVTSEEGQALINLISSEIDRIRRLADRMETLGDRDPEVGERVNIHEILRRARKIIQSADGALQFTESYDPSLPHAAGDPDTLMQALLNLIKNASEAGTHITLKTKFRSGVSATVEGGKVSLPIEIQVIDNGPGIPPDLVDQVFQPFMSTKKDGQGLGLALVSKVASAHGGVVEVRSHPGKTKFSLLLPVPEDA</sequence>
<keyword evidence="7" id="KW-0067">ATP-binding</keyword>
<dbReference type="CDD" id="cd00082">
    <property type="entry name" value="HisKA"/>
    <property type="match status" value="1"/>
</dbReference>
<dbReference type="PRINTS" id="PR00344">
    <property type="entry name" value="BCTRLSENSOR"/>
</dbReference>
<keyword evidence="8" id="KW-0902">Two-component regulatory system</keyword>
<dbReference type="SUPFAM" id="SSF47384">
    <property type="entry name" value="Homodimeric domain of signal transducing histidine kinase"/>
    <property type="match status" value="1"/>
</dbReference>
<dbReference type="OrthoDB" id="9789238at2"/>
<evidence type="ECO:0000256" key="6">
    <source>
        <dbReference type="ARBA" id="ARBA00022777"/>
    </source>
</evidence>
<dbReference type="FunCoup" id="A0A420WJ83">
    <property type="interactions" value="58"/>
</dbReference>
<evidence type="ECO:0000256" key="4">
    <source>
        <dbReference type="ARBA" id="ARBA00022679"/>
    </source>
</evidence>
<evidence type="ECO:0000313" key="11">
    <source>
        <dbReference type="Proteomes" id="UP000282211"/>
    </source>
</evidence>
<evidence type="ECO:0000256" key="1">
    <source>
        <dbReference type="ARBA" id="ARBA00000085"/>
    </source>
</evidence>
<dbReference type="GO" id="GO:0005524">
    <property type="term" value="F:ATP binding"/>
    <property type="evidence" value="ECO:0007669"/>
    <property type="project" value="UniProtKB-KW"/>
</dbReference>
<protein>
    <recommendedName>
        <fullName evidence="2">histidine kinase</fullName>
        <ecNumber evidence="2">2.7.13.3</ecNumber>
    </recommendedName>
</protein>